<dbReference type="GO" id="GO:0006281">
    <property type="term" value="P:DNA repair"/>
    <property type="evidence" value="ECO:0007669"/>
    <property type="project" value="UniProtKB-KW"/>
</dbReference>
<organism evidence="13 14">
    <name type="scientific">Dactylosporangium sucinum</name>
    <dbReference type="NCBI Taxonomy" id="1424081"/>
    <lineage>
        <taxon>Bacteria</taxon>
        <taxon>Bacillati</taxon>
        <taxon>Actinomycetota</taxon>
        <taxon>Actinomycetes</taxon>
        <taxon>Micromonosporales</taxon>
        <taxon>Micromonosporaceae</taxon>
        <taxon>Dactylosporangium</taxon>
    </lineage>
</organism>
<dbReference type="Pfam" id="PF00293">
    <property type="entry name" value="NUDIX"/>
    <property type="match status" value="1"/>
</dbReference>
<dbReference type="PROSITE" id="PS51462">
    <property type="entry name" value="NUDIX"/>
    <property type="match status" value="1"/>
</dbReference>
<proteinExistence type="inferred from homology"/>
<evidence type="ECO:0000256" key="8">
    <source>
        <dbReference type="ARBA" id="ARBA00022842"/>
    </source>
</evidence>
<evidence type="ECO:0000256" key="2">
    <source>
        <dbReference type="ARBA" id="ARBA00005582"/>
    </source>
</evidence>
<keyword evidence="4" id="KW-0235">DNA replication</keyword>
<comment type="similarity">
    <text evidence="2">Belongs to the Nudix hydrolase family.</text>
</comment>
<dbReference type="AlphaFoldDB" id="A0A917WRU8"/>
<reference evidence="13" key="2">
    <citation type="submission" date="2020-09" db="EMBL/GenBank/DDBJ databases">
        <authorList>
            <person name="Sun Q."/>
            <person name="Ohkuma M."/>
        </authorList>
    </citation>
    <scope>NUCLEOTIDE SEQUENCE</scope>
    <source>
        <strain evidence="13">JCM 19831</strain>
    </source>
</reference>
<feature type="domain" description="Nudix hydrolase" evidence="12">
    <location>
        <begin position="9"/>
        <end position="134"/>
    </location>
</feature>
<keyword evidence="14" id="KW-1185">Reference proteome</keyword>
<dbReference type="SUPFAM" id="SSF55811">
    <property type="entry name" value="Nudix"/>
    <property type="match status" value="1"/>
</dbReference>
<dbReference type="Gene3D" id="3.90.79.10">
    <property type="entry name" value="Nucleoside Triphosphate Pyrophosphohydrolase"/>
    <property type="match status" value="1"/>
</dbReference>
<reference evidence="13" key="1">
    <citation type="journal article" date="2014" name="Int. J. Syst. Evol. Microbiol.">
        <title>Complete genome sequence of Corynebacterium casei LMG S-19264T (=DSM 44701T), isolated from a smear-ripened cheese.</title>
        <authorList>
            <consortium name="US DOE Joint Genome Institute (JGI-PGF)"/>
            <person name="Walter F."/>
            <person name="Albersmeier A."/>
            <person name="Kalinowski J."/>
            <person name="Ruckert C."/>
        </authorList>
    </citation>
    <scope>NUCLEOTIDE SEQUENCE</scope>
    <source>
        <strain evidence="13">JCM 19831</strain>
    </source>
</reference>
<dbReference type="EC" id="3.6.1.55" evidence="11"/>
<evidence type="ECO:0000256" key="4">
    <source>
        <dbReference type="ARBA" id="ARBA00022705"/>
    </source>
</evidence>
<accession>A0A917WRU8</accession>
<dbReference type="PANTHER" id="PTHR47707">
    <property type="entry name" value="8-OXO-DGTP DIPHOSPHATASE"/>
    <property type="match status" value="1"/>
</dbReference>
<evidence type="ECO:0000256" key="5">
    <source>
        <dbReference type="ARBA" id="ARBA00022723"/>
    </source>
</evidence>
<dbReference type="InterPro" id="IPR000086">
    <property type="entry name" value="NUDIX_hydrolase_dom"/>
</dbReference>
<protein>
    <recommendedName>
        <fullName evidence="11">8-oxo-dGTP diphosphatase</fullName>
        <ecNumber evidence="11">3.6.1.55</ecNumber>
    </recommendedName>
</protein>
<keyword evidence="8" id="KW-0460">Magnesium</keyword>
<evidence type="ECO:0000256" key="1">
    <source>
        <dbReference type="ARBA" id="ARBA00001946"/>
    </source>
</evidence>
<keyword evidence="7" id="KW-0378">Hydrolase</keyword>
<dbReference type="InterPro" id="IPR015797">
    <property type="entry name" value="NUDIX_hydrolase-like_dom_sf"/>
</dbReference>
<dbReference type="GO" id="GO:0006260">
    <property type="term" value="P:DNA replication"/>
    <property type="evidence" value="ECO:0007669"/>
    <property type="project" value="UniProtKB-KW"/>
</dbReference>
<sequence length="168" mass="17860">MVDVSEVVSPRIVVAAAIIMDGRVLAGERAAEPVTLAGMWEFPGGKVEPGETEPEALERECREELGVAVDVGRRVGADAPIQPGRSVLRVYTAVLRHPASPSARQHRQLRWLSAAELATVPWLHSDATVLPAIATLLLAAQCDAAAGINSWLPGRVPRPGAGDQPRSR</sequence>
<keyword evidence="3" id="KW-0515">Mutator protein</keyword>
<evidence type="ECO:0000256" key="7">
    <source>
        <dbReference type="ARBA" id="ARBA00022801"/>
    </source>
</evidence>
<comment type="cofactor">
    <cofactor evidence="1">
        <name>Mg(2+)</name>
        <dbReference type="ChEBI" id="CHEBI:18420"/>
    </cofactor>
</comment>
<dbReference type="GO" id="GO:0035539">
    <property type="term" value="F:8-oxo-7,8-dihydrodeoxyguanosine triphosphate pyrophosphatase activity"/>
    <property type="evidence" value="ECO:0007669"/>
    <property type="project" value="UniProtKB-EC"/>
</dbReference>
<dbReference type="InterPro" id="IPR047127">
    <property type="entry name" value="MutT-like"/>
</dbReference>
<keyword evidence="6" id="KW-0227">DNA damage</keyword>
<dbReference type="CDD" id="cd03425">
    <property type="entry name" value="NUDIX_MutT_NudA_like"/>
    <property type="match status" value="1"/>
</dbReference>
<dbReference type="GO" id="GO:0046872">
    <property type="term" value="F:metal ion binding"/>
    <property type="evidence" value="ECO:0007669"/>
    <property type="project" value="UniProtKB-KW"/>
</dbReference>
<gene>
    <name evidence="13" type="ORF">GCM10007977_025760</name>
</gene>
<evidence type="ECO:0000256" key="10">
    <source>
        <dbReference type="ARBA" id="ARBA00035861"/>
    </source>
</evidence>
<dbReference type="PRINTS" id="PR00502">
    <property type="entry name" value="NUDIXFAMILY"/>
</dbReference>
<dbReference type="GO" id="GO:0044716">
    <property type="term" value="F:8-oxo-GDP phosphatase activity"/>
    <property type="evidence" value="ECO:0007669"/>
    <property type="project" value="TreeGrafter"/>
</dbReference>
<evidence type="ECO:0000259" key="12">
    <source>
        <dbReference type="PROSITE" id="PS51462"/>
    </source>
</evidence>
<dbReference type="InterPro" id="IPR020476">
    <property type="entry name" value="Nudix_hydrolase"/>
</dbReference>
<dbReference type="GO" id="GO:0008413">
    <property type="term" value="F:8-oxo-7,8-dihydroguanosine triphosphate pyrophosphatase activity"/>
    <property type="evidence" value="ECO:0007669"/>
    <property type="project" value="TreeGrafter"/>
</dbReference>
<evidence type="ECO:0000256" key="11">
    <source>
        <dbReference type="ARBA" id="ARBA00038905"/>
    </source>
</evidence>
<evidence type="ECO:0000313" key="13">
    <source>
        <dbReference type="EMBL" id="GGM23409.1"/>
    </source>
</evidence>
<evidence type="ECO:0000256" key="6">
    <source>
        <dbReference type="ARBA" id="ARBA00022763"/>
    </source>
</evidence>
<evidence type="ECO:0000256" key="3">
    <source>
        <dbReference type="ARBA" id="ARBA00022457"/>
    </source>
</evidence>
<keyword evidence="9" id="KW-0234">DNA repair</keyword>
<dbReference type="Proteomes" id="UP000642070">
    <property type="component" value="Unassembled WGS sequence"/>
</dbReference>
<keyword evidence="5" id="KW-0479">Metal-binding</keyword>
<dbReference type="GO" id="GO:0044715">
    <property type="term" value="F:8-oxo-dGDP phosphatase activity"/>
    <property type="evidence" value="ECO:0007669"/>
    <property type="project" value="TreeGrafter"/>
</dbReference>
<evidence type="ECO:0000313" key="14">
    <source>
        <dbReference type="Proteomes" id="UP000642070"/>
    </source>
</evidence>
<evidence type="ECO:0000256" key="9">
    <source>
        <dbReference type="ARBA" id="ARBA00023204"/>
    </source>
</evidence>
<name>A0A917WRU8_9ACTN</name>
<comment type="catalytic activity">
    <reaction evidence="10">
        <text>8-oxo-dGTP + H2O = 8-oxo-dGMP + diphosphate + H(+)</text>
        <dbReference type="Rhea" id="RHEA:31575"/>
        <dbReference type="ChEBI" id="CHEBI:15377"/>
        <dbReference type="ChEBI" id="CHEBI:15378"/>
        <dbReference type="ChEBI" id="CHEBI:33019"/>
        <dbReference type="ChEBI" id="CHEBI:63224"/>
        <dbReference type="ChEBI" id="CHEBI:77896"/>
        <dbReference type="EC" id="3.6.1.55"/>
    </reaction>
</comment>
<dbReference type="EMBL" id="BMPI01000010">
    <property type="protein sequence ID" value="GGM23409.1"/>
    <property type="molecule type" value="Genomic_DNA"/>
</dbReference>
<dbReference type="PANTHER" id="PTHR47707:SF1">
    <property type="entry name" value="NUDIX HYDROLASE FAMILY PROTEIN"/>
    <property type="match status" value="1"/>
</dbReference>
<comment type="caution">
    <text evidence="13">The sequence shown here is derived from an EMBL/GenBank/DDBJ whole genome shotgun (WGS) entry which is preliminary data.</text>
</comment>